<feature type="compositionally biased region" description="Basic and acidic residues" evidence="1">
    <location>
        <begin position="483"/>
        <end position="820"/>
    </location>
</feature>
<dbReference type="PANTHER" id="PTHR12300:SF117">
    <property type="entry name" value="LP05237P-RELATED"/>
    <property type="match status" value="1"/>
</dbReference>
<keyword evidence="2" id="KW-0812">Transmembrane</keyword>
<feature type="transmembrane region" description="Helical" evidence="2">
    <location>
        <begin position="27"/>
        <end position="51"/>
    </location>
</feature>
<dbReference type="GO" id="GO:0005789">
    <property type="term" value="C:endoplasmic reticulum membrane"/>
    <property type="evidence" value="ECO:0007669"/>
    <property type="project" value="TreeGrafter"/>
</dbReference>
<sequence length="1186" mass="134705">LVFGTLYPAYASYKAVRTKNVKEYVKWMMYWIVFALFCSVETFSDVFLSWLPFYYELKIVFVLWMLSPMTQGSSFLFKKFVHPHLARREKEIDEMIEQASKQGYSTLLTLGTKGLQAVMKTAIMGQSKLVDHLRRSYSTSDLSDDGQNLVKRHEALDNQEEEEDELDNRLREDNAELEKRSRLQVVKSKSTSSAALSLSSVKEEEGEDGEHVITETFTIPATASKRHYSMKEGIMSAKRQLRSQSLPPSQNFPKNVAGPKHQQVIKVETIGARVPSVIKSQQFDTVRLNSPENKNSQPKVMVRSLSHDSPAQDSTKSHPKKSVLIRSLSQDSTGSLRPENLSSLLSSATLEATKIHLSTALAVGSEIKIPTNREARFSNTSAATMKIGQKKTDRYLIQQIVDTVEEETKMMSSSASNMKNTSVEHNLQGHRHDQEIYQENVELIKKSSKVEEEQKVLKKEKMEQNITAINENVEQKVQIKEKKTLSQETEEMKTSSDKNEQMKTSSDKNEQMKTFNDKNKQMKTCDKNEQLKTTSDKNKQTKTSSDKTEQMKTSSDKTEQMKTSSDKTEPMKTSSDKTEQLKASSDKTEQMKTSSDKTEQMKTSSDKTEPMKTSSDKTEPMKTSSDKTEQMKTSIDKTEQWKTSSDKTETMKTSSDKTEPMKISSDKTEQMKTSSDKTEPMKTSSDKTEQMKTSSDKTEQMKTSSDKTEQMKTSSDKTEQMKTSSDKTEPMKISSDKTEPMKTSSDKTEPMKTSSDKTEPMKTSSDKTEHMKTSSDKTEPMKTSSDKTEQMKTSSDKTEHMKTSSDKTEPMKTSSDKTEQMKTSSGRSEPMKTTTYESEEQMEKLDIINIDTEEQNINDEHIEEPVAQNIQSQLPNILETEPIQGPKILEEEHIEKHNKESEQSRKETIGPTDKPGEEEELSNYTLQNKDDFDNLIYIDTIIELEAPVVETPQHDPLSQVPTVARLVIEDKESKDPTQENLTEHLRRKSKISHTHFPSDDTDSDNETDDYWETFSQSSSGSLLHYINEDIELDTSPRPWSAPNSPAILTKHHESHSRSTPVISQRRDEFSQIMARLRRELSVPPLKRSLSISEGSELPSHLWKRSLKSKEDKSNVDPFRTWHTMSWASPSQINQSLSSSSDKEGARPKNLPVHIFNPVGGSRPRSLSLSSQGLDTSTNFFKKDHPS</sequence>
<keyword evidence="2" id="KW-1133">Transmembrane helix</keyword>
<evidence type="ECO:0000256" key="2">
    <source>
        <dbReference type="SAM" id="Phobius"/>
    </source>
</evidence>
<feature type="region of interest" description="Disordered" evidence="1">
    <location>
        <begin position="1129"/>
        <end position="1186"/>
    </location>
</feature>
<feature type="region of interest" description="Disordered" evidence="1">
    <location>
        <begin position="139"/>
        <end position="173"/>
    </location>
</feature>
<dbReference type="AlphaFoldDB" id="A0AAD8F1D3"/>
<feature type="compositionally biased region" description="Polar residues" evidence="1">
    <location>
        <begin position="242"/>
        <end position="253"/>
    </location>
</feature>
<comment type="caution">
    <text evidence="3">The sequence shown here is derived from an EMBL/GenBank/DDBJ whole genome shotgun (WGS) entry which is preliminary data.</text>
</comment>
<evidence type="ECO:0000256" key="1">
    <source>
        <dbReference type="SAM" id="MobiDB-lite"/>
    </source>
</evidence>
<dbReference type="Proteomes" id="UP001233172">
    <property type="component" value="Unassembled WGS sequence"/>
</dbReference>
<feature type="region of interest" description="Disordered" evidence="1">
    <location>
        <begin position="1036"/>
        <end position="1065"/>
    </location>
</feature>
<feature type="compositionally biased region" description="Polar residues" evidence="1">
    <location>
        <begin position="821"/>
        <end position="836"/>
    </location>
</feature>
<name>A0AAD8F1D3_BIOPF</name>
<reference evidence="3" key="2">
    <citation type="submission" date="2023-04" db="EMBL/GenBank/DDBJ databases">
        <authorList>
            <person name="Bu L."/>
            <person name="Lu L."/>
            <person name="Laidemitt M.R."/>
            <person name="Zhang S.M."/>
            <person name="Mutuku M."/>
            <person name="Mkoji G."/>
            <person name="Steinauer M."/>
            <person name="Loker E.S."/>
        </authorList>
    </citation>
    <scope>NUCLEOTIDE SEQUENCE</scope>
    <source>
        <strain evidence="3">KasaAsao</strain>
        <tissue evidence="3">Whole Snail</tissue>
    </source>
</reference>
<reference evidence="3" key="1">
    <citation type="journal article" date="2023" name="PLoS Negl. Trop. Dis.">
        <title>A genome sequence for Biomphalaria pfeifferi, the major vector snail for the human-infecting parasite Schistosoma mansoni.</title>
        <authorList>
            <person name="Bu L."/>
            <person name="Lu L."/>
            <person name="Laidemitt M.R."/>
            <person name="Zhang S.M."/>
            <person name="Mutuku M."/>
            <person name="Mkoji G."/>
            <person name="Steinauer M."/>
            <person name="Loker E.S."/>
        </authorList>
    </citation>
    <scope>NUCLEOTIDE SEQUENCE</scope>
    <source>
        <strain evidence="3">KasaAsao</strain>
    </source>
</reference>
<feature type="region of interest" description="Disordered" evidence="1">
    <location>
        <begin position="237"/>
        <end position="260"/>
    </location>
</feature>
<protein>
    <submittedName>
        <fullName evidence="3">IgA FC receptor-like isoform X1</fullName>
    </submittedName>
</protein>
<feature type="region of interest" description="Disordered" evidence="1">
    <location>
        <begin position="885"/>
        <end position="928"/>
    </location>
</feature>
<dbReference type="GO" id="GO:0071782">
    <property type="term" value="C:endoplasmic reticulum tubular network"/>
    <property type="evidence" value="ECO:0007669"/>
    <property type="project" value="TreeGrafter"/>
</dbReference>
<dbReference type="EMBL" id="JASAOG010000165">
    <property type="protein sequence ID" value="KAK0046474.1"/>
    <property type="molecule type" value="Genomic_DNA"/>
</dbReference>
<evidence type="ECO:0000313" key="3">
    <source>
        <dbReference type="EMBL" id="KAK0046474.1"/>
    </source>
</evidence>
<feature type="non-terminal residue" evidence="3">
    <location>
        <position position="1186"/>
    </location>
</feature>
<feature type="region of interest" description="Disordered" evidence="1">
    <location>
        <begin position="483"/>
        <end position="843"/>
    </location>
</feature>
<feature type="compositionally biased region" description="Acidic residues" evidence="1">
    <location>
        <begin position="999"/>
        <end position="1011"/>
    </location>
</feature>
<feature type="region of interest" description="Disordered" evidence="1">
    <location>
        <begin position="1083"/>
        <end position="1114"/>
    </location>
</feature>
<proteinExistence type="predicted"/>
<feature type="region of interest" description="Disordered" evidence="1">
    <location>
        <begin position="969"/>
        <end position="1013"/>
    </location>
</feature>
<dbReference type="GO" id="GO:0008017">
    <property type="term" value="F:microtubule binding"/>
    <property type="evidence" value="ECO:0007669"/>
    <property type="project" value="TreeGrafter"/>
</dbReference>
<dbReference type="InterPro" id="IPR004345">
    <property type="entry name" value="TB2_DP1_HVA22"/>
</dbReference>
<keyword evidence="2" id="KW-0472">Membrane</keyword>
<gene>
    <name evidence="3" type="ORF">Bpfe_024122</name>
</gene>
<feature type="compositionally biased region" description="Low complexity" evidence="1">
    <location>
        <begin position="1159"/>
        <end position="1173"/>
    </location>
</feature>
<dbReference type="Pfam" id="PF03134">
    <property type="entry name" value="TB2_DP1_HVA22"/>
    <property type="match status" value="1"/>
</dbReference>
<feature type="compositionally biased region" description="Acidic residues" evidence="1">
    <location>
        <begin position="157"/>
        <end position="166"/>
    </location>
</feature>
<feature type="compositionally biased region" description="Polar residues" evidence="1">
    <location>
        <begin position="285"/>
        <end position="298"/>
    </location>
</feature>
<keyword evidence="4" id="KW-1185">Reference proteome</keyword>
<feature type="compositionally biased region" description="Low complexity" evidence="1">
    <location>
        <begin position="1129"/>
        <end position="1139"/>
    </location>
</feature>
<feature type="region of interest" description="Disordered" evidence="1">
    <location>
        <begin position="194"/>
        <end position="216"/>
    </location>
</feature>
<evidence type="ECO:0000313" key="4">
    <source>
        <dbReference type="Proteomes" id="UP001233172"/>
    </source>
</evidence>
<keyword evidence="3" id="KW-0675">Receptor</keyword>
<feature type="compositionally biased region" description="Basic and acidic residues" evidence="1">
    <location>
        <begin position="969"/>
        <end position="984"/>
    </location>
</feature>
<feature type="compositionally biased region" description="Basic and acidic residues" evidence="1">
    <location>
        <begin position="888"/>
        <end position="908"/>
    </location>
</feature>
<accession>A0AAD8F1D3</accession>
<dbReference type="GO" id="GO:0071786">
    <property type="term" value="P:endoplasmic reticulum tubular network organization"/>
    <property type="evidence" value="ECO:0007669"/>
    <property type="project" value="TreeGrafter"/>
</dbReference>
<dbReference type="GO" id="GO:0005881">
    <property type="term" value="C:cytoplasmic microtubule"/>
    <property type="evidence" value="ECO:0007669"/>
    <property type="project" value="TreeGrafter"/>
</dbReference>
<organism evidence="3 4">
    <name type="scientific">Biomphalaria pfeifferi</name>
    <name type="common">Bloodfluke planorb</name>
    <name type="synonym">Freshwater snail</name>
    <dbReference type="NCBI Taxonomy" id="112525"/>
    <lineage>
        <taxon>Eukaryota</taxon>
        <taxon>Metazoa</taxon>
        <taxon>Spiralia</taxon>
        <taxon>Lophotrochozoa</taxon>
        <taxon>Mollusca</taxon>
        <taxon>Gastropoda</taxon>
        <taxon>Heterobranchia</taxon>
        <taxon>Euthyneura</taxon>
        <taxon>Panpulmonata</taxon>
        <taxon>Hygrophila</taxon>
        <taxon>Lymnaeoidea</taxon>
        <taxon>Planorbidae</taxon>
        <taxon>Biomphalaria</taxon>
    </lineage>
</organism>
<feature type="region of interest" description="Disordered" evidence="1">
    <location>
        <begin position="285"/>
        <end position="337"/>
    </location>
</feature>
<dbReference type="PANTHER" id="PTHR12300">
    <property type="entry name" value="HVA22-LIKE PROTEINS"/>
    <property type="match status" value="1"/>
</dbReference>